<comment type="caution">
    <text evidence="4">The sequence shown here is derived from an EMBL/GenBank/DDBJ whole genome shotgun (WGS) entry which is preliminary data.</text>
</comment>
<protein>
    <submittedName>
        <fullName evidence="4">Uncharacterized protein</fullName>
    </submittedName>
</protein>
<accession>A0A9W8JEJ9</accession>
<feature type="non-terminal residue" evidence="4">
    <location>
        <position position="1"/>
    </location>
</feature>
<proteinExistence type="predicted"/>
<dbReference type="EMBL" id="JANBPK010000877">
    <property type="protein sequence ID" value="KAJ2929358.1"/>
    <property type="molecule type" value="Genomic_DNA"/>
</dbReference>
<dbReference type="OrthoDB" id="3257429at2759"/>
<feature type="transmembrane region" description="Helical" evidence="2">
    <location>
        <begin position="143"/>
        <end position="163"/>
    </location>
</feature>
<gene>
    <name evidence="4" type="ORF">H1R20_g7735</name>
</gene>
<evidence type="ECO:0000313" key="5">
    <source>
        <dbReference type="Proteomes" id="UP001140091"/>
    </source>
</evidence>
<feature type="signal peptide" evidence="3">
    <location>
        <begin position="1"/>
        <end position="18"/>
    </location>
</feature>
<keyword evidence="2" id="KW-1133">Transmembrane helix</keyword>
<keyword evidence="5" id="KW-1185">Reference proteome</keyword>
<evidence type="ECO:0000313" key="4">
    <source>
        <dbReference type="EMBL" id="KAJ2929358.1"/>
    </source>
</evidence>
<keyword evidence="2" id="KW-0812">Transmembrane</keyword>
<sequence length="165" mass="17115">MILRLCYVFLCFLSLAVAQTTTNAAGQTIVQTVTSDPVLGPVTRTVSTTLTQQGPVTLDAGNAADGRQGGPVGAPPPTTGTPGGPTPYTYRTEVNGRTVSVVDIFTPTRAATREVTIPATGSIMNYDDYLTRFGAAPSSATPLLPSLIVSITTSLLAAVFVVLRQ</sequence>
<dbReference type="AlphaFoldDB" id="A0A9W8JEJ9"/>
<keyword evidence="3" id="KW-0732">Signal</keyword>
<keyword evidence="2" id="KW-0472">Membrane</keyword>
<evidence type="ECO:0000256" key="1">
    <source>
        <dbReference type="SAM" id="MobiDB-lite"/>
    </source>
</evidence>
<reference evidence="4" key="1">
    <citation type="submission" date="2022-06" db="EMBL/GenBank/DDBJ databases">
        <title>Genome Sequence of Candolleomyces eurysporus.</title>
        <authorList>
            <person name="Buettner E."/>
        </authorList>
    </citation>
    <scope>NUCLEOTIDE SEQUENCE</scope>
    <source>
        <strain evidence="4">VTCC 930004</strain>
    </source>
</reference>
<feature type="region of interest" description="Disordered" evidence="1">
    <location>
        <begin position="53"/>
        <end position="84"/>
    </location>
</feature>
<feature type="chain" id="PRO_5040974696" evidence="3">
    <location>
        <begin position="19"/>
        <end position="165"/>
    </location>
</feature>
<name>A0A9W8JEJ9_9AGAR</name>
<dbReference type="Proteomes" id="UP001140091">
    <property type="component" value="Unassembled WGS sequence"/>
</dbReference>
<evidence type="ECO:0000256" key="2">
    <source>
        <dbReference type="SAM" id="Phobius"/>
    </source>
</evidence>
<organism evidence="4 5">
    <name type="scientific">Candolleomyces eurysporus</name>
    <dbReference type="NCBI Taxonomy" id="2828524"/>
    <lineage>
        <taxon>Eukaryota</taxon>
        <taxon>Fungi</taxon>
        <taxon>Dikarya</taxon>
        <taxon>Basidiomycota</taxon>
        <taxon>Agaricomycotina</taxon>
        <taxon>Agaricomycetes</taxon>
        <taxon>Agaricomycetidae</taxon>
        <taxon>Agaricales</taxon>
        <taxon>Agaricineae</taxon>
        <taxon>Psathyrellaceae</taxon>
        <taxon>Candolleomyces</taxon>
    </lineage>
</organism>
<evidence type="ECO:0000256" key="3">
    <source>
        <dbReference type="SAM" id="SignalP"/>
    </source>
</evidence>